<feature type="region of interest" description="Disordered" evidence="1">
    <location>
        <begin position="1"/>
        <end position="30"/>
    </location>
</feature>
<name>A0A5N0DWI4_9NOCA</name>
<organism evidence="2 3">
    <name type="scientific">Nocardia colli</name>
    <dbReference type="NCBI Taxonomy" id="2545717"/>
    <lineage>
        <taxon>Bacteria</taxon>
        <taxon>Bacillati</taxon>
        <taxon>Actinomycetota</taxon>
        <taxon>Actinomycetes</taxon>
        <taxon>Mycobacteriales</taxon>
        <taxon>Nocardiaceae</taxon>
        <taxon>Nocardia</taxon>
    </lineage>
</organism>
<dbReference type="AlphaFoldDB" id="A0A5N0DWI4"/>
<protein>
    <submittedName>
        <fullName evidence="2">Uncharacterized protein</fullName>
    </submittedName>
</protein>
<keyword evidence="3" id="KW-1185">Reference proteome</keyword>
<gene>
    <name evidence="2" type="ORF">F3087_41630</name>
</gene>
<comment type="caution">
    <text evidence="2">The sequence shown here is derived from an EMBL/GenBank/DDBJ whole genome shotgun (WGS) entry which is preliminary data.</text>
</comment>
<proteinExistence type="predicted"/>
<accession>A0A5N0DWI4</accession>
<reference evidence="2 3" key="1">
    <citation type="submission" date="2019-09" db="EMBL/GenBank/DDBJ databases">
        <authorList>
            <person name="Wang X."/>
        </authorList>
    </citation>
    <scope>NUCLEOTIDE SEQUENCE [LARGE SCALE GENOMIC DNA]</scope>
    <source>
        <strain evidence="2 3">CICC 11023</strain>
    </source>
</reference>
<dbReference type="RefSeq" id="WP_150407699.1">
    <property type="nucleotide sequence ID" value="NZ_VXLC01000035.1"/>
</dbReference>
<dbReference type="Proteomes" id="UP000323876">
    <property type="component" value="Unassembled WGS sequence"/>
</dbReference>
<dbReference type="OrthoDB" id="4562642at2"/>
<sequence>MSDTISREEFDRRAHFGDAGPASALDDADLTRWRQQHPDWKGKYWSYAPVDGDEQVLRVHPVNVAARKARR</sequence>
<dbReference type="EMBL" id="VXLC01000035">
    <property type="protein sequence ID" value="KAA8880375.1"/>
    <property type="molecule type" value="Genomic_DNA"/>
</dbReference>
<evidence type="ECO:0000313" key="2">
    <source>
        <dbReference type="EMBL" id="KAA8880375.1"/>
    </source>
</evidence>
<evidence type="ECO:0000313" key="3">
    <source>
        <dbReference type="Proteomes" id="UP000323876"/>
    </source>
</evidence>
<feature type="compositionally biased region" description="Basic and acidic residues" evidence="1">
    <location>
        <begin position="1"/>
        <end position="16"/>
    </location>
</feature>
<evidence type="ECO:0000256" key="1">
    <source>
        <dbReference type="SAM" id="MobiDB-lite"/>
    </source>
</evidence>